<organism evidence="2 3">
    <name type="scientific">Nicrophorus vespilloides</name>
    <name type="common">Boreal carrion beetle</name>
    <dbReference type="NCBI Taxonomy" id="110193"/>
    <lineage>
        <taxon>Eukaryota</taxon>
        <taxon>Metazoa</taxon>
        <taxon>Ecdysozoa</taxon>
        <taxon>Arthropoda</taxon>
        <taxon>Hexapoda</taxon>
        <taxon>Insecta</taxon>
        <taxon>Pterygota</taxon>
        <taxon>Neoptera</taxon>
        <taxon>Endopterygota</taxon>
        <taxon>Coleoptera</taxon>
        <taxon>Polyphaga</taxon>
        <taxon>Staphyliniformia</taxon>
        <taxon>Silphidae</taxon>
        <taxon>Nicrophorinae</taxon>
        <taxon>Nicrophorus</taxon>
    </lineage>
</organism>
<evidence type="ECO:0000256" key="1">
    <source>
        <dbReference type="SAM" id="MobiDB-lite"/>
    </source>
</evidence>
<feature type="region of interest" description="Disordered" evidence="1">
    <location>
        <begin position="77"/>
        <end position="103"/>
    </location>
</feature>
<sequence>MFIHKLLIRNVFRSKPVAVRGYREPGQPPKECPPCPKKEPPQPRVVMEKKCEPCSFWKQEQEVCEGNYRPKMYTATKPRSTGCHNCQTSSKKCNPPDPNEKSKCSELNINECKDIPDCPKANWHCSQKVDDESTFPFR</sequence>
<keyword evidence="2" id="KW-1185">Reference proteome</keyword>
<accession>A0ABM1M3X1</accession>
<dbReference type="RefSeq" id="XP_017769271.1">
    <property type="nucleotide sequence ID" value="XM_017913782.1"/>
</dbReference>
<feature type="compositionally biased region" description="Polar residues" evidence="1">
    <location>
        <begin position="77"/>
        <end position="92"/>
    </location>
</feature>
<feature type="region of interest" description="Disordered" evidence="1">
    <location>
        <begin position="23"/>
        <end position="42"/>
    </location>
</feature>
<dbReference type="GeneID" id="108557315"/>
<gene>
    <name evidence="3" type="primary">LOC108557315</name>
</gene>
<evidence type="ECO:0000313" key="3">
    <source>
        <dbReference type="RefSeq" id="XP_017769271.1"/>
    </source>
</evidence>
<dbReference type="Proteomes" id="UP000695000">
    <property type="component" value="Unplaced"/>
</dbReference>
<name>A0ABM1M3X1_NICVS</name>
<protein>
    <submittedName>
        <fullName evidence="3">Uncharacterized protein LOC108557315</fullName>
    </submittedName>
</protein>
<reference evidence="3" key="1">
    <citation type="submission" date="2025-08" db="UniProtKB">
        <authorList>
            <consortium name="RefSeq"/>
        </authorList>
    </citation>
    <scope>IDENTIFICATION</scope>
    <source>
        <tissue evidence="3">Whole Larva</tissue>
    </source>
</reference>
<proteinExistence type="predicted"/>
<evidence type="ECO:0000313" key="2">
    <source>
        <dbReference type="Proteomes" id="UP000695000"/>
    </source>
</evidence>
<feature type="compositionally biased region" description="Pro residues" evidence="1">
    <location>
        <begin position="26"/>
        <end position="35"/>
    </location>
</feature>